<feature type="domain" description="VWFC" evidence="9">
    <location>
        <begin position="763"/>
        <end position="833"/>
    </location>
</feature>
<comment type="subcellular location">
    <subcellularLocation>
        <location evidence="1">Secreted</location>
    </subcellularLocation>
</comment>
<keyword evidence="4" id="KW-0964">Secreted</keyword>
<gene>
    <name evidence="11" type="ORF">ElyMa_004184200</name>
</gene>
<evidence type="ECO:0000256" key="5">
    <source>
        <dbReference type="ARBA" id="ARBA00022737"/>
    </source>
</evidence>
<evidence type="ECO:0000256" key="4">
    <source>
        <dbReference type="ARBA" id="ARBA00022525"/>
    </source>
</evidence>
<comment type="caution">
    <text evidence="11">The sequence shown here is derived from an EMBL/GenBank/DDBJ whole genome shotgun (WGS) entry which is preliminary data.</text>
</comment>
<protein>
    <submittedName>
        <fullName evidence="11">Chordin-like</fullName>
    </submittedName>
</protein>
<dbReference type="PANTHER" id="PTHR46526:SF1">
    <property type="entry name" value="CHORDIN"/>
    <property type="match status" value="1"/>
</dbReference>
<evidence type="ECO:0000259" key="10">
    <source>
        <dbReference type="PROSITE" id="PS50933"/>
    </source>
</evidence>
<dbReference type="SMART" id="SM00214">
    <property type="entry name" value="VWC"/>
    <property type="match status" value="5"/>
</dbReference>
<dbReference type="Pfam" id="PF00093">
    <property type="entry name" value="VWC"/>
    <property type="match status" value="3"/>
</dbReference>
<dbReference type="GO" id="GO:0005615">
    <property type="term" value="C:extracellular space"/>
    <property type="evidence" value="ECO:0007669"/>
    <property type="project" value="TreeGrafter"/>
</dbReference>
<dbReference type="EMBL" id="BMAT01008473">
    <property type="protein sequence ID" value="GFR85828.1"/>
    <property type="molecule type" value="Genomic_DNA"/>
</dbReference>
<proteinExistence type="inferred from homology"/>
<dbReference type="PROSITE" id="PS01208">
    <property type="entry name" value="VWFC_1"/>
    <property type="match status" value="2"/>
</dbReference>
<dbReference type="InterPro" id="IPR016353">
    <property type="entry name" value="Chordin"/>
</dbReference>
<dbReference type="GO" id="GO:0009953">
    <property type="term" value="P:dorsal/ventral pattern formation"/>
    <property type="evidence" value="ECO:0007669"/>
    <property type="project" value="TreeGrafter"/>
</dbReference>
<name>A0AAV4GJY6_9GAST</name>
<dbReference type="InterPro" id="IPR001007">
    <property type="entry name" value="VWF_dom"/>
</dbReference>
<feature type="domain" description="CHRD" evidence="10">
    <location>
        <begin position="293"/>
        <end position="412"/>
    </location>
</feature>
<sequence>MLSIESKLWLVILWTLVVHFLIYSSASPYFTLVSSALKNNRNSVEDLPGCYLGGQHYKFFDRWSPVMEPTGLMVCLKCECLQIERKGMVQTKGETVCRNIKHRCPDVTCSNPRTLPGRCCKICRPEDDFEATLTFRNERMPLYPPEHLPSDDTQVYSGNNVYTSLLTGFFRGRSALSRGSQTSSGGTSSGQTVAALRMTMAREQGQLDFTLRLSARLDQSSFLQLVDEHGDVQLQKSLDASVDKNKKICGTWNEVPSVYKSYLDNGQLMARITSPEFPGGVIAGEITSDPESQEELMSGLLYPIKPDGSGGKVKVTYTPRTRTAIFTVTTRGLHFDAGTKQVYRLSVVYKSRTIFRSSDLVLSKVNQLKGNWRLKRKRHSRLLARGKLRMRVLTSGAKREVLLEGALLSRLSCNVFQAVSIKPDMTQMSKPESPVVSSVVVTIGDKGWLAYRVLVAGAPHNSVKRIILESSRSNHRRHVLWKKSSQPETISLQSSNTRNEFISGRYSNLDMETLYRLLKNRLYVMVMLKKRAKLKAALVSTQENSFGTERKTVWLTLPPSLDSQGKAEKIITQLQLSMTPDCSLRFTAFVVTPKVEGDFTDLPGISLLALDRGYAYLQLTRRDLDTDLPAAYTQKVQTRVPNICWRHPGGNLNLDTSSTTALHQQQQQQLGDEGSFEVQKDPTATQEMLGGDQEPPPTCRFEGQVYPEGSAWLPDVNARCTTCSCVKSEVMCQRMICPKLFCSNPVTVDGECCPSCPVEPSVETCQLGQDPRTYRLHSSWHPYLPLEGFTRCAICTCLPGGHAVCTKTECPPLTCDRSQWVKSKNDSCCYTCAPEVNTLPPGQLIQGDIDMRGACFDRGQLRRNGETWHPTIQTFGFMKCIQCLCTNGSFKCDFLKCPKLTCTRKKKIPNVCCEVCEDGSPNTGKQLPKPKKISVKRKTRRRKTKRKKKRRACRVDNRLYIHGEKWRPPTEHSRDNCEVCRCKNGKAACRMRCPRTCDADRNSHRCCKYCGGKSKKERAATERKERLPRKKMNDAGKVSSVFAEKIDLIKFLH</sequence>
<dbReference type="Gene3D" id="6.20.200.20">
    <property type="match status" value="2"/>
</dbReference>
<evidence type="ECO:0000313" key="11">
    <source>
        <dbReference type="EMBL" id="GFR85828.1"/>
    </source>
</evidence>
<dbReference type="GO" id="GO:0030514">
    <property type="term" value="P:negative regulation of BMP signaling pathway"/>
    <property type="evidence" value="ECO:0007669"/>
    <property type="project" value="TreeGrafter"/>
</dbReference>
<evidence type="ECO:0000256" key="1">
    <source>
        <dbReference type="ARBA" id="ARBA00004613"/>
    </source>
</evidence>
<dbReference type="PROSITE" id="PS50184">
    <property type="entry name" value="VWFC_2"/>
    <property type="match status" value="4"/>
</dbReference>
<evidence type="ECO:0000256" key="6">
    <source>
        <dbReference type="ARBA" id="ARBA00023180"/>
    </source>
</evidence>
<evidence type="ECO:0000256" key="7">
    <source>
        <dbReference type="PROSITE-ProRule" id="PRU00230"/>
    </source>
</evidence>
<dbReference type="PANTHER" id="PTHR46526">
    <property type="entry name" value="CHORDIN"/>
    <property type="match status" value="1"/>
</dbReference>
<dbReference type="AlphaFoldDB" id="A0AAV4GJY6"/>
<dbReference type="PIRSF" id="PIRSF002496">
    <property type="entry name" value="Chordin"/>
    <property type="match status" value="1"/>
</dbReference>
<feature type="domain" description="VWFC" evidence="9">
    <location>
        <begin position="853"/>
        <end position="917"/>
    </location>
</feature>
<feature type="domain" description="CHRD" evidence="10">
    <location>
        <begin position="158"/>
        <end position="291"/>
    </location>
</feature>
<evidence type="ECO:0000256" key="2">
    <source>
        <dbReference type="ARBA" id="ARBA00007156"/>
    </source>
</evidence>
<dbReference type="Gene3D" id="2.10.70.10">
    <property type="entry name" value="Complement Module, domain 1"/>
    <property type="match status" value="1"/>
</dbReference>
<dbReference type="GO" id="GO:0048731">
    <property type="term" value="P:system development"/>
    <property type="evidence" value="ECO:0007669"/>
    <property type="project" value="UniProtKB-ARBA"/>
</dbReference>
<evidence type="ECO:0000313" key="12">
    <source>
        <dbReference type="Proteomes" id="UP000762676"/>
    </source>
</evidence>
<keyword evidence="5" id="KW-0677">Repeat</keyword>
<feature type="compositionally biased region" description="Basic residues" evidence="8">
    <location>
        <begin position="928"/>
        <end position="950"/>
    </location>
</feature>
<dbReference type="PROSITE" id="PS50933">
    <property type="entry name" value="CHRD"/>
    <property type="match status" value="2"/>
</dbReference>
<keyword evidence="12" id="KW-1185">Reference proteome</keyword>
<feature type="region of interest" description="Disordered" evidence="8">
    <location>
        <begin position="920"/>
        <end position="950"/>
    </location>
</feature>
<dbReference type="InterPro" id="IPR052278">
    <property type="entry name" value="Chordin-like_regulators"/>
</dbReference>
<accession>A0AAV4GJY6</accession>
<comment type="similarity">
    <text evidence="2">Belongs to the chordin family.</text>
</comment>
<evidence type="ECO:0000259" key="9">
    <source>
        <dbReference type="PROSITE" id="PS50184"/>
    </source>
</evidence>
<evidence type="ECO:0000256" key="8">
    <source>
        <dbReference type="SAM" id="MobiDB-lite"/>
    </source>
</evidence>
<dbReference type="InterPro" id="IPR010895">
    <property type="entry name" value="CHRD"/>
</dbReference>
<feature type="domain" description="VWFC" evidence="9">
    <location>
        <begin position="48"/>
        <end position="124"/>
    </location>
</feature>
<dbReference type="Proteomes" id="UP000762676">
    <property type="component" value="Unassembled WGS sequence"/>
</dbReference>
<reference evidence="11 12" key="1">
    <citation type="journal article" date="2021" name="Elife">
        <title>Chloroplast acquisition without the gene transfer in kleptoplastic sea slugs, Plakobranchus ocellatus.</title>
        <authorList>
            <person name="Maeda T."/>
            <person name="Takahashi S."/>
            <person name="Yoshida T."/>
            <person name="Shimamura S."/>
            <person name="Takaki Y."/>
            <person name="Nagai Y."/>
            <person name="Toyoda A."/>
            <person name="Suzuki Y."/>
            <person name="Arimoto A."/>
            <person name="Ishii H."/>
            <person name="Satoh N."/>
            <person name="Nishiyama T."/>
            <person name="Hasebe M."/>
            <person name="Maruyama T."/>
            <person name="Minagawa J."/>
            <person name="Obokata J."/>
            <person name="Shigenobu S."/>
        </authorList>
    </citation>
    <scope>NUCLEOTIDE SEQUENCE [LARGE SCALE GENOMIC DNA]</scope>
</reference>
<organism evidence="11 12">
    <name type="scientific">Elysia marginata</name>
    <dbReference type="NCBI Taxonomy" id="1093978"/>
    <lineage>
        <taxon>Eukaryota</taxon>
        <taxon>Metazoa</taxon>
        <taxon>Spiralia</taxon>
        <taxon>Lophotrochozoa</taxon>
        <taxon>Mollusca</taxon>
        <taxon>Gastropoda</taxon>
        <taxon>Heterobranchia</taxon>
        <taxon>Euthyneura</taxon>
        <taxon>Panpulmonata</taxon>
        <taxon>Sacoglossa</taxon>
        <taxon>Placobranchoidea</taxon>
        <taxon>Plakobranchidae</taxon>
        <taxon>Elysia</taxon>
    </lineage>
</organism>
<feature type="domain" description="VWFC" evidence="9">
    <location>
        <begin position="697"/>
        <end position="757"/>
    </location>
</feature>
<dbReference type="GO" id="GO:0036122">
    <property type="term" value="F:BMP binding"/>
    <property type="evidence" value="ECO:0007669"/>
    <property type="project" value="TreeGrafter"/>
</dbReference>
<keyword evidence="6" id="KW-0325">Glycoprotein</keyword>
<evidence type="ECO:0000256" key="3">
    <source>
        <dbReference type="ARBA" id="ARBA00022473"/>
    </source>
</evidence>
<keyword evidence="3 7" id="KW-0217">Developmental protein</keyword>
<dbReference type="SUPFAM" id="SSF57603">
    <property type="entry name" value="FnI-like domain"/>
    <property type="match status" value="5"/>
</dbReference>